<keyword evidence="2" id="KW-1185">Reference proteome</keyword>
<dbReference type="EMBL" id="JBBKYA010000004">
    <property type="protein sequence ID" value="MFD3276289.1"/>
    <property type="molecule type" value="Genomic_DNA"/>
</dbReference>
<reference evidence="1 2" key="1">
    <citation type="submission" date="2024-03" db="EMBL/GenBank/DDBJ databases">
        <title>Aquirufa genome sequencing.</title>
        <authorList>
            <person name="Pitt A."/>
            <person name="Hahn M.W."/>
        </authorList>
    </citation>
    <scope>NUCLEOTIDE SEQUENCE [LARGE SCALE GENOMIC DNA]</scope>
    <source>
        <strain evidence="1 2">PLAD-142S6K</strain>
    </source>
</reference>
<dbReference type="RefSeq" id="WP_377976739.1">
    <property type="nucleotide sequence ID" value="NZ_JBBKYA010000004.1"/>
</dbReference>
<gene>
    <name evidence="1" type="ORF">SKC38_08645</name>
</gene>
<sequence>MQTFAYASMFVCLTFVAIAQGKHYKNQINRTLTEKVFLTKPVEEKVQQHSNQTPKYQQNKPNVDWVDTLKTKNKWPSYKQHEGKPN</sequence>
<proteinExistence type="predicted"/>
<accession>A0ABW6CZV1</accession>
<comment type="caution">
    <text evidence="1">The sequence shown here is derived from an EMBL/GenBank/DDBJ whole genome shotgun (WGS) entry which is preliminary data.</text>
</comment>
<evidence type="ECO:0008006" key="3">
    <source>
        <dbReference type="Google" id="ProtNLM"/>
    </source>
</evidence>
<evidence type="ECO:0000313" key="1">
    <source>
        <dbReference type="EMBL" id="MFD3276289.1"/>
    </source>
</evidence>
<name>A0ABW6CZV1_9BACT</name>
<evidence type="ECO:0000313" key="2">
    <source>
        <dbReference type="Proteomes" id="UP001598114"/>
    </source>
</evidence>
<protein>
    <recommendedName>
        <fullName evidence="3">Secreted protein</fullName>
    </recommendedName>
</protein>
<dbReference type="Proteomes" id="UP001598114">
    <property type="component" value="Unassembled WGS sequence"/>
</dbReference>
<organism evidence="1 2">
    <name type="scientific">Aquirufa echingensis</name>
    <dbReference type="NCBI Taxonomy" id="3096516"/>
    <lineage>
        <taxon>Bacteria</taxon>
        <taxon>Pseudomonadati</taxon>
        <taxon>Bacteroidota</taxon>
        <taxon>Cytophagia</taxon>
        <taxon>Cytophagales</taxon>
        <taxon>Flectobacillaceae</taxon>
        <taxon>Aquirufa</taxon>
    </lineage>
</organism>